<dbReference type="EMBL" id="CM042880">
    <property type="protein sequence ID" value="KAI4388907.1"/>
    <property type="molecule type" value="Genomic_DNA"/>
</dbReference>
<evidence type="ECO:0000313" key="2">
    <source>
        <dbReference type="Proteomes" id="UP001057402"/>
    </source>
</evidence>
<gene>
    <name evidence="1" type="ORF">MLD38_001195</name>
</gene>
<dbReference type="Proteomes" id="UP001057402">
    <property type="component" value="Chromosome 1"/>
</dbReference>
<proteinExistence type="predicted"/>
<accession>A0ACB9SDS1</accession>
<reference evidence="2" key="1">
    <citation type="journal article" date="2023" name="Front. Plant Sci.">
        <title>Chromosomal-level genome assembly of Melastoma candidum provides insights into trichome evolution.</title>
        <authorList>
            <person name="Zhong Y."/>
            <person name="Wu W."/>
            <person name="Sun C."/>
            <person name="Zou P."/>
            <person name="Liu Y."/>
            <person name="Dai S."/>
            <person name="Zhou R."/>
        </authorList>
    </citation>
    <scope>NUCLEOTIDE SEQUENCE [LARGE SCALE GENOMIC DNA]</scope>
</reference>
<sequence>MASSPPLSDLLKRVGPQKEITRKKRTSCWKSNSVNSAPQCSKEPQEEMGQQNRKPEWLDPFLRRIFFEPCPKHPILRNELKKYCIDCDMPACQYCVSIGMHRQHSVLKIYRHVYKDVVYLHSMEKHMDCSEIQPYKSNKRLVISLNPLPHCGPSSGERGTCKICKRRLTDAELYKYCSISCKVMAFSRKSDHSKPPFLCVQAVETEEPPPKPRHRSRKGTPHRAPFF</sequence>
<organism evidence="1 2">
    <name type="scientific">Melastoma candidum</name>
    <dbReference type="NCBI Taxonomy" id="119954"/>
    <lineage>
        <taxon>Eukaryota</taxon>
        <taxon>Viridiplantae</taxon>
        <taxon>Streptophyta</taxon>
        <taxon>Embryophyta</taxon>
        <taxon>Tracheophyta</taxon>
        <taxon>Spermatophyta</taxon>
        <taxon>Magnoliopsida</taxon>
        <taxon>eudicotyledons</taxon>
        <taxon>Gunneridae</taxon>
        <taxon>Pentapetalae</taxon>
        <taxon>rosids</taxon>
        <taxon>malvids</taxon>
        <taxon>Myrtales</taxon>
        <taxon>Melastomataceae</taxon>
        <taxon>Melastomatoideae</taxon>
        <taxon>Melastomateae</taxon>
        <taxon>Melastoma</taxon>
    </lineage>
</organism>
<evidence type="ECO:0000313" key="1">
    <source>
        <dbReference type="EMBL" id="KAI4388907.1"/>
    </source>
</evidence>
<name>A0ACB9SDS1_9MYRT</name>
<comment type="caution">
    <text evidence="1">The sequence shown here is derived from an EMBL/GenBank/DDBJ whole genome shotgun (WGS) entry which is preliminary data.</text>
</comment>
<protein>
    <submittedName>
        <fullName evidence="1">Uncharacterized protein</fullName>
    </submittedName>
</protein>
<keyword evidence="2" id="KW-1185">Reference proteome</keyword>